<protein>
    <submittedName>
        <fullName evidence="2">Uncharacterized protein</fullName>
    </submittedName>
</protein>
<dbReference type="Proteomes" id="UP000219286">
    <property type="component" value="Unassembled WGS sequence"/>
</dbReference>
<sequence length="158" mass="16665">MATSIGHCRHHSGKVTHTSGNCSSRLSSISGRSSGIISGSHSSRATRTSGRYSSRTTNHLLQQEQQDASLRAPSRAEAQLAMQTLPSSGESRPGSGLPAAEGVVTAVVSRDKDEVDADPPPEADNTGSQSYYLFVKKKLTTMVHLRRSSALGVTGKDS</sequence>
<name>A0A2H2Z9A4_TRIPA</name>
<reference evidence="2 3" key="1">
    <citation type="journal article" date="2015" name="Genome Announc.">
        <title>Genome sequence and annotation of Trichoderma parareesei, the ancestor of the cellulase producer Trichoderma reesei.</title>
        <authorList>
            <person name="Yang D."/>
            <person name="Pomraning K."/>
            <person name="Kopchinskiy A."/>
            <person name="Karimi Aghcheh R."/>
            <person name="Atanasova L."/>
            <person name="Chenthamara K."/>
            <person name="Baker S.E."/>
            <person name="Zhang R."/>
            <person name="Shen Q."/>
            <person name="Freitag M."/>
            <person name="Kubicek C.P."/>
            <person name="Druzhinina I.S."/>
        </authorList>
    </citation>
    <scope>NUCLEOTIDE SEQUENCE [LARGE SCALE GENOMIC DNA]</scope>
    <source>
        <strain evidence="2 3">CBS 125925</strain>
    </source>
</reference>
<organism evidence="2 3">
    <name type="scientific">Trichoderma parareesei</name>
    <name type="common">Filamentous fungus</name>
    <dbReference type="NCBI Taxonomy" id="858221"/>
    <lineage>
        <taxon>Eukaryota</taxon>
        <taxon>Fungi</taxon>
        <taxon>Dikarya</taxon>
        <taxon>Ascomycota</taxon>
        <taxon>Pezizomycotina</taxon>
        <taxon>Sordariomycetes</taxon>
        <taxon>Hypocreomycetidae</taxon>
        <taxon>Hypocreales</taxon>
        <taxon>Hypocreaceae</taxon>
        <taxon>Trichoderma</taxon>
    </lineage>
</organism>
<gene>
    <name evidence="2" type="ORF">A9Z42_0044970</name>
</gene>
<proteinExistence type="predicted"/>
<evidence type="ECO:0000256" key="1">
    <source>
        <dbReference type="SAM" id="MobiDB-lite"/>
    </source>
</evidence>
<feature type="compositionally biased region" description="Polar residues" evidence="1">
    <location>
        <begin position="81"/>
        <end position="90"/>
    </location>
</feature>
<dbReference type="AlphaFoldDB" id="A0A2H2Z9A4"/>
<feature type="compositionally biased region" description="Polar residues" evidence="1">
    <location>
        <begin position="58"/>
        <end position="68"/>
    </location>
</feature>
<dbReference type="EMBL" id="LFMI01000459">
    <property type="protein sequence ID" value="OTA03963.1"/>
    <property type="molecule type" value="Genomic_DNA"/>
</dbReference>
<evidence type="ECO:0000313" key="2">
    <source>
        <dbReference type="EMBL" id="OTA03963.1"/>
    </source>
</evidence>
<evidence type="ECO:0000313" key="3">
    <source>
        <dbReference type="Proteomes" id="UP000219286"/>
    </source>
</evidence>
<keyword evidence="3" id="KW-1185">Reference proteome</keyword>
<comment type="caution">
    <text evidence="2">The sequence shown here is derived from an EMBL/GenBank/DDBJ whole genome shotgun (WGS) entry which is preliminary data.</text>
</comment>
<feature type="region of interest" description="Disordered" evidence="1">
    <location>
        <begin position="1"/>
        <end position="129"/>
    </location>
</feature>
<accession>A0A2H2Z9A4</accession>
<feature type="compositionally biased region" description="Low complexity" evidence="1">
    <location>
        <begin position="23"/>
        <end position="57"/>
    </location>
</feature>